<gene>
    <name evidence="1" type="ORF">QNN03_03795</name>
</gene>
<dbReference type="Proteomes" id="UP001241926">
    <property type="component" value="Unassembled WGS sequence"/>
</dbReference>
<keyword evidence="2" id="KW-1185">Reference proteome</keyword>
<dbReference type="Pfam" id="PF19457">
    <property type="entry name" value="DUF5994"/>
    <property type="match status" value="1"/>
</dbReference>
<organism evidence="1 2">
    <name type="scientific">Streptomyces fuscus</name>
    <dbReference type="NCBI Taxonomy" id="3048495"/>
    <lineage>
        <taxon>Bacteria</taxon>
        <taxon>Bacillati</taxon>
        <taxon>Actinomycetota</taxon>
        <taxon>Actinomycetes</taxon>
        <taxon>Kitasatosporales</taxon>
        <taxon>Streptomycetaceae</taxon>
        <taxon>Streptomyces</taxon>
    </lineage>
</organism>
<dbReference type="RefSeq" id="WP_093723875.1">
    <property type="nucleotide sequence ID" value="NZ_JASJUS010000002.1"/>
</dbReference>
<protein>
    <submittedName>
        <fullName evidence="1">DUF5994 family protein</fullName>
    </submittedName>
</protein>
<dbReference type="InterPro" id="IPR046036">
    <property type="entry name" value="DUF5994"/>
</dbReference>
<sequence length="135" mass="15074">MAPAVEPVEPPSALPMARLRLAPRNAVSLRVDGAWWPRSHHLLAELPSLISALPPEWGKIVTVTVNTQMWAEAPGRILVGHHVVRLRGESAWRRRHTVGLFELDHARRDLLVVPPELAQADAEYLMAAVARYNHP</sequence>
<reference evidence="1 2" key="1">
    <citation type="submission" date="2023-05" db="EMBL/GenBank/DDBJ databases">
        <title>Streptomyces fuscus sp. nov., a brown-black pigment producing actinomyces isolated from dry sand of Sea duck farm.</title>
        <authorList>
            <person name="Xie J."/>
            <person name="Shen N."/>
        </authorList>
    </citation>
    <scope>NUCLEOTIDE SEQUENCE [LARGE SCALE GENOMIC DNA]</scope>
    <source>
        <strain evidence="1 2">GXMU-J15</strain>
    </source>
</reference>
<proteinExistence type="predicted"/>
<name>A0ABT7ISJ5_9ACTN</name>
<evidence type="ECO:0000313" key="2">
    <source>
        <dbReference type="Proteomes" id="UP001241926"/>
    </source>
</evidence>
<dbReference type="EMBL" id="JASJUS010000002">
    <property type="protein sequence ID" value="MDL2075555.1"/>
    <property type="molecule type" value="Genomic_DNA"/>
</dbReference>
<accession>A0ABT7ISJ5</accession>
<evidence type="ECO:0000313" key="1">
    <source>
        <dbReference type="EMBL" id="MDL2075555.1"/>
    </source>
</evidence>
<comment type="caution">
    <text evidence="1">The sequence shown here is derived from an EMBL/GenBank/DDBJ whole genome shotgun (WGS) entry which is preliminary data.</text>
</comment>